<dbReference type="Proteomes" id="UP000178574">
    <property type="component" value="Unassembled WGS sequence"/>
</dbReference>
<comment type="caution">
    <text evidence="7">The sequence shown here is derived from an EMBL/GenBank/DDBJ whole genome shotgun (WGS) entry which is preliminary data.</text>
</comment>
<dbReference type="Pfam" id="PF00842">
    <property type="entry name" value="Ala_racemase_C"/>
    <property type="match status" value="1"/>
</dbReference>
<dbReference type="FunFam" id="3.20.20.10:FF:000002">
    <property type="entry name" value="Alanine racemase"/>
    <property type="match status" value="1"/>
</dbReference>
<dbReference type="InterPro" id="IPR011079">
    <property type="entry name" value="Ala_racemase_C"/>
</dbReference>
<evidence type="ECO:0000313" key="7">
    <source>
        <dbReference type="EMBL" id="OGZ95135.1"/>
    </source>
</evidence>
<evidence type="ECO:0000256" key="5">
    <source>
        <dbReference type="PIRSR" id="PIRSR600821-52"/>
    </source>
</evidence>
<keyword evidence="2 4" id="KW-0663">Pyridoxal phosphate</keyword>
<dbReference type="PANTHER" id="PTHR30511:SF0">
    <property type="entry name" value="ALANINE RACEMASE, CATABOLIC-RELATED"/>
    <property type="match status" value="1"/>
</dbReference>
<dbReference type="PANTHER" id="PTHR30511">
    <property type="entry name" value="ALANINE RACEMASE"/>
    <property type="match status" value="1"/>
</dbReference>
<evidence type="ECO:0000256" key="1">
    <source>
        <dbReference type="ARBA" id="ARBA00001933"/>
    </source>
</evidence>
<feature type="binding site" evidence="5">
    <location>
        <position position="101"/>
    </location>
    <ligand>
        <name>substrate</name>
    </ligand>
</feature>
<organism evidence="7 8">
    <name type="scientific">Candidatus Sungbacteria bacterium RIFCSPHIGHO2_01_FULL_50_25</name>
    <dbReference type="NCBI Taxonomy" id="1802265"/>
    <lineage>
        <taxon>Bacteria</taxon>
        <taxon>Candidatus Sungiibacteriota</taxon>
    </lineage>
</organism>
<feature type="domain" description="Alanine racemase C-terminal" evidence="6">
    <location>
        <begin position="202"/>
        <end position="352"/>
    </location>
</feature>
<feature type="binding site" evidence="5">
    <location>
        <position position="271"/>
    </location>
    <ligand>
        <name>substrate</name>
    </ligand>
</feature>
<dbReference type="SUPFAM" id="SSF50621">
    <property type="entry name" value="Alanine racemase C-terminal domain-like"/>
    <property type="match status" value="1"/>
</dbReference>
<dbReference type="Gene3D" id="3.20.20.10">
    <property type="entry name" value="Alanine racemase"/>
    <property type="match status" value="1"/>
</dbReference>
<comment type="cofactor">
    <cofactor evidence="1 4">
        <name>pyridoxal 5'-phosphate</name>
        <dbReference type="ChEBI" id="CHEBI:597326"/>
    </cofactor>
</comment>
<evidence type="ECO:0000256" key="4">
    <source>
        <dbReference type="PIRSR" id="PIRSR600821-50"/>
    </source>
</evidence>
<dbReference type="NCBIfam" id="TIGR00492">
    <property type="entry name" value="alr"/>
    <property type="match status" value="1"/>
</dbReference>
<proteinExistence type="predicted"/>
<dbReference type="AlphaFoldDB" id="A0A1G2K6Z6"/>
<sequence length="352" mass="39619">MMAMIKSNAYGHGLVVIAKLLSKKYRGVWFGVDSITEAVRLRDEKIKNPILVLGYTLPRRLSEAVKKDIIITISHFEGIRGLVRLKNLPRFHLKFDTGMHRQGFQESDVPKLIRELKRFGLNPDGIYSHFSTASNRAFSEKQIQVFERMVGEVKRAGIPPGILHMNKTEGIINFPQSTYDMVRLGIGLYGYYPAKGVRLKPVMAWKTIVSEVKQVGKGEWVSYDRTERVGRDSKIAILPIGYWHGFDRGLSSKGEVLIRGLRARVLGRVTMDMTMVDVTRISGVGVGDEVVILGRQAPLEARRRRHLPRFGRGPLTGQGKDAVSADDIAKKINTTAYEVLTRINPLIRKISV</sequence>
<dbReference type="SMART" id="SM01005">
    <property type="entry name" value="Ala_racemase_C"/>
    <property type="match status" value="1"/>
</dbReference>
<dbReference type="InterPro" id="IPR029066">
    <property type="entry name" value="PLP-binding_barrel"/>
</dbReference>
<accession>A0A1G2K6Z6</accession>
<dbReference type="PRINTS" id="PR00992">
    <property type="entry name" value="ALARACEMASE"/>
</dbReference>
<name>A0A1G2K6Z6_9BACT</name>
<dbReference type="GO" id="GO:0005829">
    <property type="term" value="C:cytosol"/>
    <property type="evidence" value="ECO:0007669"/>
    <property type="project" value="TreeGrafter"/>
</dbReference>
<protein>
    <submittedName>
        <fullName evidence="7">Alanine racemase</fullName>
    </submittedName>
</protein>
<dbReference type="CDD" id="cd00430">
    <property type="entry name" value="PLPDE_III_AR"/>
    <property type="match status" value="1"/>
</dbReference>
<dbReference type="GO" id="GO:0008784">
    <property type="term" value="F:alanine racemase activity"/>
    <property type="evidence" value="ECO:0007669"/>
    <property type="project" value="InterPro"/>
</dbReference>
<dbReference type="SUPFAM" id="SSF51419">
    <property type="entry name" value="PLP-binding barrel"/>
    <property type="match status" value="1"/>
</dbReference>
<keyword evidence="3" id="KW-0413">Isomerase</keyword>
<reference evidence="7 8" key="1">
    <citation type="journal article" date="2016" name="Nat. Commun.">
        <title>Thousands of microbial genomes shed light on interconnected biogeochemical processes in an aquifer system.</title>
        <authorList>
            <person name="Anantharaman K."/>
            <person name="Brown C.T."/>
            <person name="Hug L.A."/>
            <person name="Sharon I."/>
            <person name="Castelle C.J."/>
            <person name="Probst A.J."/>
            <person name="Thomas B.C."/>
            <person name="Singh A."/>
            <person name="Wilkins M.J."/>
            <person name="Karaoz U."/>
            <person name="Brodie E.L."/>
            <person name="Williams K.H."/>
            <person name="Hubbard S.S."/>
            <person name="Banfield J.F."/>
        </authorList>
    </citation>
    <scope>NUCLEOTIDE SEQUENCE [LARGE SCALE GENOMIC DNA]</scope>
</reference>
<dbReference type="Gene3D" id="2.40.37.10">
    <property type="entry name" value="Lyase, Ornithine Decarboxylase, Chain A, domain 1"/>
    <property type="match status" value="1"/>
</dbReference>
<dbReference type="Pfam" id="PF01168">
    <property type="entry name" value="Ala_racemase_N"/>
    <property type="match status" value="1"/>
</dbReference>
<dbReference type="InterPro" id="IPR000821">
    <property type="entry name" value="Ala_racemase"/>
</dbReference>
<dbReference type="InterPro" id="IPR001608">
    <property type="entry name" value="Ala_racemase_N"/>
</dbReference>
<evidence type="ECO:0000313" key="8">
    <source>
        <dbReference type="Proteomes" id="UP000178574"/>
    </source>
</evidence>
<dbReference type="GO" id="GO:0030632">
    <property type="term" value="P:D-alanine biosynthetic process"/>
    <property type="evidence" value="ECO:0007669"/>
    <property type="project" value="TreeGrafter"/>
</dbReference>
<evidence type="ECO:0000256" key="3">
    <source>
        <dbReference type="ARBA" id="ARBA00023235"/>
    </source>
</evidence>
<dbReference type="GO" id="GO:0030170">
    <property type="term" value="F:pyridoxal phosphate binding"/>
    <property type="evidence" value="ECO:0007669"/>
    <property type="project" value="TreeGrafter"/>
</dbReference>
<evidence type="ECO:0000256" key="2">
    <source>
        <dbReference type="ARBA" id="ARBA00022898"/>
    </source>
</evidence>
<dbReference type="EMBL" id="MHQD01000041">
    <property type="protein sequence ID" value="OGZ95135.1"/>
    <property type="molecule type" value="Genomic_DNA"/>
</dbReference>
<dbReference type="InterPro" id="IPR009006">
    <property type="entry name" value="Ala_racemase/Decarboxylase_C"/>
</dbReference>
<feature type="modified residue" description="N6-(pyridoxal phosphate)lysine" evidence="4">
    <location>
        <position position="6"/>
    </location>
</feature>
<gene>
    <name evidence="7" type="ORF">A2847_00595</name>
</gene>
<evidence type="ECO:0000259" key="6">
    <source>
        <dbReference type="SMART" id="SM01005"/>
    </source>
</evidence>